<gene>
    <name evidence="1" type="ORF">H9Q80_03935</name>
</gene>
<protein>
    <submittedName>
        <fullName evidence="1">Uncharacterized protein</fullName>
    </submittedName>
</protein>
<name>A0A7G9GQM8_9FIRM</name>
<accession>A0A7G9GQM8</accession>
<dbReference type="RefSeq" id="WP_187426253.1">
    <property type="nucleotide sequence ID" value="NZ_CP060636.1"/>
</dbReference>
<proteinExistence type="predicted"/>
<dbReference type="KEGG" id="ehn:H9Q80_03935"/>
<reference evidence="1 2" key="1">
    <citation type="submission" date="2020-08" db="EMBL/GenBank/DDBJ databases">
        <authorList>
            <person name="Liu C."/>
            <person name="Sun Q."/>
        </authorList>
    </citation>
    <scope>NUCLEOTIDE SEQUENCE [LARGE SCALE GENOMIC DNA]</scope>
    <source>
        <strain evidence="1 2">NSJ-61</strain>
    </source>
</reference>
<keyword evidence="2" id="KW-1185">Reference proteome</keyword>
<organism evidence="1 2">
    <name type="scientific">[Eubacterium] hominis</name>
    <dbReference type="NCBI Taxonomy" id="2764325"/>
    <lineage>
        <taxon>Bacteria</taxon>
        <taxon>Bacillati</taxon>
        <taxon>Bacillota</taxon>
        <taxon>Erysipelotrichia</taxon>
        <taxon>Erysipelotrichales</taxon>
        <taxon>Erysipelotrichaceae</taxon>
        <taxon>Amedibacillus</taxon>
    </lineage>
</organism>
<dbReference type="Proteomes" id="UP000515856">
    <property type="component" value="Chromosome"/>
</dbReference>
<evidence type="ECO:0000313" key="1">
    <source>
        <dbReference type="EMBL" id="QNM13110.1"/>
    </source>
</evidence>
<evidence type="ECO:0000313" key="2">
    <source>
        <dbReference type="Proteomes" id="UP000515856"/>
    </source>
</evidence>
<dbReference type="EMBL" id="CP060636">
    <property type="protein sequence ID" value="QNM13110.1"/>
    <property type="molecule type" value="Genomic_DNA"/>
</dbReference>
<dbReference type="AlphaFoldDB" id="A0A7G9GQM8"/>
<sequence length="118" mass="14153">MKKWNKMKSNIADEELKYKFMNGYNLFYQEDSDKITIIGMKKNLLFYLTSSCSSKDIPMVKTIKTRCNDMAWYILECPFFRTEEGRCINVNDCHMMGEMPRQEVNVLKEYLSRKEIYI</sequence>